<protein>
    <recommendedName>
        <fullName evidence="3">LOB domain-containing protein</fullName>
    </recommendedName>
</protein>
<dbReference type="AlphaFoldDB" id="B9S8K7"/>
<proteinExistence type="inferred from homology"/>
<evidence type="ECO:0000313" key="4">
    <source>
        <dbReference type="EMBL" id="EEF40010.1"/>
    </source>
</evidence>
<dbReference type="OMA" id="NDVENFM"/>
<accession>B9S8K7</accession>
<dbReference type="PROSITE" id="PS50891">
    <property type="entry name" value="LOB"/>
    <property type="match status" value="1"/>
</dbReference>
<feature type="compositionally biased region" description="Polar residues" evidence="2">
    <location>
        <begin position="285"/>
        <end position="295"/>
    </location>
</feature>
<dbReference type="GO" id="GO:0001216">
    <property type="term" value="F:DNA-binding transcription activator activity"/>
    <property type="evidence" value="ECO:0000318"/>
    <property type="project" value="GO_Central"/>
</dbReference>
<sequence length="424" mass="49684">MSERDRQPCAACKHLRRKCSSECIFAPHLPPDMLENFKNLHEVYGASNVLKLIRKLDPSKRGEAIRSLAYEATERLRNPVYGCAADILFLESRIQQLLAQIPVARQELSIYMPPPTAFQPTLPQQSYMTPPPPQQQQDEGGNRPSISNDVENFMNQQFLQQRYQHLIQAQQSAAILEQPGMLSTYEQQQQFLLHQQQQQQQRQYHLLLQQHQQQQFLEQQQQHQKQQSLEQHQQEDRQVLQEQQQRLPFFPLEPQWQDVQEGHQVFQQQQQQERQDLQEQQQGLPFSQQEQQQGLSFFPLGPQQGLPFSQQEQRRGLPFSSLEPQWQDAQEGHQRFQQQQQQDRQQQQGLPLSQLEQQGQQFFQVERQRQERQEQDYLSPDIGCEGGGSATSTGVAVELSLRPPHPQDSQLQQEKSENEEAMEF</sequence>
<evidence type="ECO:0000259" key="3">
    <source>
        <dbReference type="PROSITE" id="PS50891"/>
    </source>
</evidence>
<feature type="region of interest" description="Disordered" evidence="2">
    <location>
        <begin position="119"/>
        <end position="149"/>
    </location>
</feature>
<comment type="similarity">
    <text evidence="1">Belongs to the LOB domain-containing protein family.</text>
</comment>
<dbReference type="Pfam" id="PF03195">
    <property type="entry name" value="LOB"/>
    <property type="match status" value="1"/>
</dbReference>
<reference evidence="5" key="1">
    <citation type="journal article" date="2010" name="Nat. Biotechnol.">
        <title>Draft genome sequence of the oilseed species Ricinus communis.</title>
        <authorList>
            <person name="Chan A.P."/>
            <person name="Crabtree J."/>
            <person name="Zhao Q."/>
            <person name="Lorenzi H."/>
            <person name="Orvis J."/>
            <person name="Puiu D."/>
            <person name="Melake-Berhan A."/>
            <person name="Jones K.M."/>
            <person name="Redman J."/>
            <person name="Chen G."/>
            <person name="Cahoon E.B."/>
            <person name="Gedil M."/>
            <person name="Stanke M."/>
            <person name="Haas B.J."/>
            <person name="Wortman J.R."/>
            <person name="Fraser-Liggett C.M."/>
            <person name="Ravel J."/>
            <person name="Rabinowicz P.D."/>
        </authorList>
    </citation>
    <scope>NUCLEOTIDE SEQUENCE [LARGE SCALE GENOMIC DNA]</scope>
    <source>
        <strain evidence="5">cv. Hale</strain>
    </source>
</reference>
<feature type="compositionally biased region" description="Basic and acidic residues" evidence="2">
    <location>
        <begin position="366"/>
        <end position="375"/>
    </location>
</feature>
<dbReference type="GO" id="GO:0005634">
    <property type="term" value="C:nucleus"/>
    <property type="evidence" value="ECO:0000318"/>
    <property type="project" value="GO_Central"/>
</dbReference>
<dbReference type="EMBL" id="EQ973892">
    <property type="protein sequence ID" value="EEF40010.1"/>
    <property type="molecule type" value="Genomic_DNA"/>
</dbReference>
<evidence type="ECO:0000256" key="2">
    <source>
        <dbReference type="SAM" id="MobiDB-lite"/>
    </source>
</evidence>
<dbReference type="STRING" id="3988.B9S8K7"/>
<feature type="region of interest" description="Disordered" evidence="2">
    <location>
        <begin position="267"/>
        <end position="424"/>
    </location>
</feature>
<evidence type="ECO:0000313" key="5">
    <source>
        <dbReference type="Proteomes" id="UP000008311"/>
    </source>
</evidence>
<dbReference type="PANTHER" id="PTHR31529:SF4">
    <property type="entry name" value="LOB DOMAIN-CONTAINING PROTEIN 30"/>
    <property type="match status" value="1"/>
</dbReference>
<organism evidence="4 5">
    <name type="scientific">Ricinus communis</name>
    <name type="common">Castor bean</name>
    <dbReference type="NCBI Taxonomy" id="3988"/>
    <lineage>
        <taxon>Eukaryota</taxon>
        <taxon>Viridiplantae</taxon>
        <taxon>Streptophyta</taxon>
        <taxon>Embryophyta</taxon>
        <taxon>Tracheophyta</taxon>
        <taxon>Spermatophyta</taxon>
        <taxon>Magnoliopsida</taxon>
        <taxon>eudicotyledons</taxon>
        <taxon>Gunneridae</taxon>
        <taxon>Pentapetalae</taxon>
        <taxon>rosids</taxon>
        <taxon>fabids</taxon>
        <taxon>Malpighiales</taxon>
        <taxon>Euphorbiaceae</taxon>
        <taxon>Acalyphoideae</taxon>
        <taxon>Acalypheae</taxon>
        <taxon>Ricinus</taxon>
    </lineage>
</organism>
<dbReference type="GO" id="GO:0006355">
    <property type="term" value="P:regulation of DNA-templated transcription"/>
    <property type="evidence" value="ECO:0000318"/>
    <property type="project" value="GO_Central"/>
</dbReference>
<name>B9S8K7_RICCO</name>
<feature type="domain" description="LOB" evidence="3">
    <location>
        <begin position="7"/>
        <end position="108"/>
    </location>
</feature>
<keyword evidence="5" id="KW-1185">Reference proteome</keyword>
<gene>
    <name evidence="4" type="ORF">RCOM_0602130</name>
</gene>
<dbReference type="Proteomes" id="UP000008311">
    <property type="component" value="Unassembled WGS sequence"/>
</dbReference>
<feature type="compositionally biased region" description="Low complexity" evidence="2">
    <location>
        <begin position="335"/>
        <end position="365"/>
    </location>
</feature>
<dbReference type="eggNOG" id="ENOG502QSSJ">
    <property type="taxonomic scope" value="Eukaryota"/>
</dbReference>
<feature type="compositionally biased region" description="Low complexity" evidence="2">
    <location>
        <begin position="267"/>
        <end position="284"/>
    </location>
</feature>
<evidence type="ECO:0000256" key="1">
    <source>
        <dbReference type="ARBA" id="ARBA00005474"/>
    </source>
</evidence>
<dbReference type="InParanoid" id="B9S8K7"/>
<feature type="compositionally biased region" description="Polar residues" evidence="2">
    <location>
        <begin position="119"/>
        <end position="128"/>
    </location>
</feature>
<dbReference type="InterPro" id="IPR004883">
    <property type="entry name" value="LOB"/>
</dbReference>
<dbReference type="PANTHER" id="PTHR31529">
    <property type="entry name" value="LOB DOMAIN CONTAINING PROTEIN"/>
    <property type="match status" value="1"/>
</dbReference>